<dbReference type="PANTHER" id="PTHR43022:SF1">
    <property type="entry name" value="PROTEIN SMF"/>
    <property type="match status" value="1"/>
</dbReference>
<dbReference type="Gene3D" id="1.10.10.10">
    <property type="entry name" value="Winged helix-like DNA-binding domain superfamily/Winged helix DNA-binding domain"/>
    <property type="match status" value="1"/>
</dbReference>
<dbReference type="Gene3D" id="3.40.50.450">
    <property type="match status" value="1"/>
</dbReference>
<feature type="domain" description="DprA winged helix" evidence="3">
    <location>
        <begin position="229"/>
        <end position="286"/>
    </location>
</feature>
<dbReference type="GO" id="GO:0009294">
    <property type="term" value="P:DNA-mediated transformation"/>
    <property type="evidence" value="ECO:0007669"/>
    <property type="project" value="InterPro"/>
</dbReference>
<dbReference type="InterPro" id="IPR036388">
    <property type="entry name" value="WH-like_DNA-bd_sf"/>
</dbReference>
<dbReference type="EMBL" id="METE01000002">
    <property type="protein sequence ID" value="OGB85538.1"/>
    <property type="molecule type" value="Genomic_DNA"/>
</dbReference>
<dbReference type="InterPro" id="IPR057666">
    <property type="entry name" value="DrpA_SLOG"/>
</dbReference>
<dbReference type="Proteomes" id="UP000179010">
    <property type="component" value="Unassembled WGS sequence"/>
</dbReference>
<evidence type="ECO:0000313" key="5">
    <source>
        <dbReference type="Proteomes" id="UP000179010"/>
    </source>
</evidence>
<proteinExistence type="inferred from homology"/>
<dbReference type="InterPro" id="IPR041614">
    <property type="entry name" value="DprA_WH"/>
</dbReference>
<dbReference type="NCBIfam" id="TIGR00732">
    <property type="entry name" value="dprA"/>
    <property type="match status" value="1"/>
</dbReference>
<reference evidence="4 5" key="1">
    <citation type="journal article" date="2016" name="Nat. Commun.">
        <title>Thousands of microbial genomes shed light on interconnected biogeochemical processes in an aquifer system.</title>
        <authorList>
            <person name="Anantharaman K."/>
            <person name="Brown C.T."/>
            <person name="Hug L.A."/>
            <person name="Sharon I."/>
            <person name="Castelle C.J."/>
            <person name="Probst A.J."/>
            <person name="Thomas B.C."/>
            <person name="Singh A."/>
            <person name="Wilkins M.J."/>
            <person name="Karaoz U."/>
            <person name="Brodie E.L."/>
            <person name="Williams K.H."/>
            <person name="Hubbard S.S."/>
            <person name="Banfield J.F."/>
        </authorList>
    </citation>
    <scope>NUCLEOTIDE SEQUENCE [LARGE SCALE GENOMIC DNA]</scope>
</reference>
<gene>
    <name evidence="4" type="ORF">A2994_00740</name>
</gene>
<evidence type="ECO:0000259" key="3">
    <source>
        <dbReference type="Pfam" id="PF17782"/>
    </source>
</evidence>
<organism evidence="4 5">
    <name type="scientific">candidate division Kazan bacterium RIFCSPLOWO2_01_FULL_48_13</name>
    <dbReference type="NCBI Taxonomy" id="1798539"/>
    <lineage>
        <taxon>Bacteria</taxon>
        <taxon>Bacteria division Kazan-3B-28</taxon>
    </lineage>
</organism>
<dbReference type="STRING" id="1798539.A2994_00740"/>
<evidence type="ECO:0000256" key="1">
    <source>
        <dbReference type="ARBA" id="ARBA00006525"/>
    </source>
</evidence>
<comment type="caution">
    <text evidence="4">The sequence shown here is derived from an EMBL/GenBank/DDBJ whole genome shotgun (WGS) entry which is preliminary data.</text>
</comment>
<evidence type="ECO:0000259" key="2">
    <source>
        <dbReference type="Pfam" id="PF02481"/>
    </source>
</evidence>
<dbReference type="PANTHER" id="PTHR43022">
    <property type="entry name" value="PROTEIN SMF"/>
    <property type="match status" value="1"/>
</dbReference>
<accession>A0A1F4PPF5</accession>
<comment type="similarity">
    <text evidence="1">Belongs to the DprA/Smf family.</text>
</comment>
<dbReference type="Pfam" id="PF17782">
    <property type="entry name" value="WHD_DprA"/>
    <property type="match status" value="1"/>
</dbReference>
<protein>
    <submittedName>
        <fullName evidence="4">DNA protecting protein DprA</fullName>
    </submittedName>
</protein>
<feature type="domain" description="Smf/DprA SLOG" evidence="2">
    <location>
        <begin position="10"/>
        <end position="220"/>
    </location>
</feature>
<dbReference type="AlphaFoldDB" id="A0A1F4PPF5"/>
<evidence type="ECO:0000313" key="4">
    <source>
        <dbReference type="EMBL" id="OGB85538.1"/>
    </source>
</evidence>
<sequence length="292" mass="30395">MNTPTVAAIVKQGDAAYPAALNEIADPPEQLYVWGDIAALSAVPMIAIVGTRKPTDYGIRAAGRLSTDLSAAATIVSGLAYGVDTVAIASAIAAGGRVVAVIGSGLDRDSFYPLVNYQLAEQIVQGGGAVVSEYPPGTPPLKYNFPARNRIIAGLTLGTVVVEGLPGSGALITAEHAAEFGREVFGVPGSIFVPEAWAPNQLIKDGATPVVSASDILESLGLGDQPRLPNSETKTDSVEDKIYQLLNQQSLPIDEIAKELALDSQLVSSTLTLMEIKGTIKSTPAGKFTRLR</sequence>
<name>A0A1F4PPF5_UNCK3</name>
<dbReference type="Pfam" id="PF02481">
    <property type="entry name" value="DNA_processg_A"/>
    <property type="match status" value="1"/>
</dbReference>
<dbReference type="SUPFAM" id="SSF102405">
    <property type="entry name" value="MCP/YpsA-like"/>
    <property type="match status" value="1"/>
</dbReference>
<dbReference type="InterPro" id="IPR003488">
    <property type="entry name" value="DprA"/>
</dbReference>